<dbReference type="GO" id="GO:0005737">
    <property type="term" value="C:cytoplasm"/>
    <property type="evidence" value="ECO:0007669"/>
    <property type="project" value="UniProtKB-ARBA"/>
</dbReference>
<dbReference type="Gene3D" id="2.60.120.470">
    <property type="entry name" value="PITH domain"/>
    <property type="match status" value="1"/>
</dbReference>
<dbReference type="InterPro" id="IPR037047">
    <property type="entry name" value="PITH_dom_sf"/>
</dbReference>
<dbReference type="AlphaFoldDB" id="A0A7S1CQQ4"/>
<dbReference type="Gene3D" id="3.40.30.10">
    <property type="entry name" value="Glutaredoxin"/>
    <property type="match status" value="1"/>
</dbReference>
<dbReference type="PROSITE" id="PS00194">
    <property type="entry name" value="THIOREDOXIN_1"/>
    <property type="match status" value="1"/>
</dbReference>
<organism evidence="4">
    <name type="scientific">Bicosoecida sp. CB-2014</name>
    <dbReference type="NCBI Taxonomy" id="1486930"/>
    <lineage>
        <taxon>Eukaryota</taxon>
        <taxon>Sar</taxon>
        <taxon>Stramenopiles</taxon>
        <taxon>Bigyra</taxon>
        <taxon>Opalozoa</taxon>
        <taxon>Bicosoecida</taxon>
    </lineage>
</organism>
<dbReference type="InterPro" id="IPR008979">
    <property type="entry name" value="Galactose-bd-like_sf"/>
</dbReference>
<evidence type="ECO:0008006" key="5">
    <source>
        <dbReference type="Google" id="ProtNLM"/>
    </source>
</evidence>
<dbReference type="InterPro" id="IPR013766">
    <property type="entry name" value="Thioredoxin_domain"/>
</dbReference>
<dbReference type="PANTHER" id="PTHR46115">
    <property type="entry name" value="THIOREDOXIN-LIKE PROTEIN 1"/>
    <property type="match status" value="1"/>
</dbReference>
<evidence type="ECO:0000259" key="2">
    <source>
        <dbReference type="PROSITE" id="PS51352"/>
    </source>
</evidence>
<dbReference type="PROSITE" id="PS51352">
    <property type="entry name" value="THIOREDOXIN_2"/>
    <property type="match status" value="1"/>
</dbReference>
<keyword evidence="1" id="KW-1015">Disulfide bond</keyword>
<dbReference type="SUPFAM" id="SSF49785">
    <property type="entry name" value="Galactose-binding domain-like"/>
    <property type="match status" value="1"/>
</dbReference>
<evidence type="ECO:0000313" key="4">
    <source>
        <dbReference type="EMBL" id="CAD8924706.1"/>
    </source>
</evidence>
<evidence type="ECO:0000256" key="1">
    <source>
        <dbReference type="ARBA" id="ARBA00023157"/>
    </source>
</evidence>
<dbReference type="EMBL" id="HBFS01026812">
    <property type="protein sequence ID" value="CAD8924706.1"/>
    <property type="molecule type" value="Transcribed_RNA"/>
</dbReference>
<dbReference type="CDD" id="cd02947">
    <property type="entry name" value="TRX_family"/>
    <property type="match status" value="1"/>
</dbReference>
<sequence length="301" mass="32282">MAHAGVADVSTLAEFGAVLAPKRPVILDVYATWCGPCRRIAPKVAELAARYAGRVVFARLDGDQKGNEEAQMLTATLGVRAFPTFLAFVNGSNIASERLQGANPAALEALAERLAATVDDGGAGGAGGAAGGAGGVDDDPDRIMPLKAGRFKDITSKIDHAKTFCLNEVKKGRDHKNLWTSGEGAVLWSDCDPQLILHLPFLEAKGVKLGAIAIKAPEPESRPTLLRLFANRVSMGFEDVDSVVPTQELALTDAQLESGEPIMLEYRYFQKVTSLTLFFDRPDDDEAERTVISLLRLYGEV</sequence>
<protein>
    <recommendedName>
        <fullName evidence="5">Thioredoxin domain-containing protein</fullName>
    </recommendedName>
</protein>
<gene>
    <name evidence="4" type="ORF">BSP0115_LOCUS17970</name>
</gene>
<reference evidence="4" key="1">
    <citation type="submission" date="2021-01" db="EMBL/GenBank/DDBJ databases">
        <authorList>
            <person name="Corre E."/>
            <person name="Pelletier E."/>
            <person name="Niang G."/>
            <person name="Scheremetjew M."/>
            <person name="Finn R."/>
            <person name="Kale V."/>
            <person name="Holt S."/>
            <person name="Cochrane G."/>
            <person name="Meng A."/>
            <person name="Brown T."/>
            <person name="Cohen L."/>
        </authorList>
    </citation>
    <scope>NUCLEOTIDE SEQUENCE</scope>
    <source>
        <strain evidence="4">Ms1</strain>
    </source>
</reference>
<dbReference type="PRINTS" id="PR00421">
    <property type="entry name" value="THIOREDOXIN"/>
</dbReference>
<feature type="domain" description="PITH" evidence="3">
    <location>
        <begin position="143"/>
        <end position="301"/>
    </location>
</feature>
<accession>A0A7S1CQQ4</accession>
<dbReference type="InterPro" id="IPR017937">
    <property type="entry name" value="Thioredoxin_CS"/>
</dbReference>
<feature type="domain" description="Thioredoxin" evidence="2">
    <location>
        <begin position="1"/>
        <end position="116"/>
    </location>
</feature>
<dbReference type="SUPFAM" id="SSF52833">
    <property type="entry name" value="Thioredoxin-like"/>
    <property type="match status" value="1"/>
</dbReference>
<proteinExistence type="predicted"/>
<dbReference type="Pfam" id="PF00085">
    <property type="entry name" value="Thioredoxin"/>
    <property type="match status" value="1"/>
</dbReference>
<dbReference type="PROSITE" id="PS51532">
    <property type="entry name" value="PITH"/>
    <property type="match status" value="1"/>
</dbReference>
<name>A0A7S1CQQ4_9STRA</name>
<dbReference type="InterPro" id="IPR010400">
    <property type="entry name" value="PITH_dom"/>
</dbReference>
<dbReference type="InterPro" id="IPR036249">
    <property type="entry name" value="Thioredoxin-like_sf"/>
</dbReference>
<evidence type="ECO:0000259" key="3">
    <source>
        <dbReference type="PROSITE" id="PS51532"/>
    </source>
</evidence>
<dbReference type="Pfam" id="PF06201">
    <property type="entry name" value="PITH"/>
    <property type="match status" value="1"/>
</dbReference>